<accession>A0A127P5H8</accession>
<dbReference type="RefSeq" id="WP_061538477.1">
    <property type="nucleotide sequence ID" value="NZ_CP013232.1"/>
</dbReference>
<dbReference type="AlphaFoldDB" id="A0A127P5H8"/>
<sequence>MPISKIVKELILTVLCVFAMAHGHAATAPVPDPAIPYYSWYEVTLPADSGASCANGTPYRFYINRAQSDNLLLGMEGGGACWSYGTCTGKGTGTEAGYSASNPDGIPNNYMNGTIAESLVSSLLSPIMTRMDFWSWLKGTPAVETQSWTQVFMPYCSADIHMGSAIRQYTDPTSGDWRLQHFNGIKNAQAVAQWLVAHGLSKPQRMLVWGMSAGGYGALADYAYFRDTLKPQAYSSLLNDSGTVFVTAFNADPAQHPSVYLYDTAKSQWGLDAAGGMLATNKKLLPKYDENVMGSVYRALSAQYPHDRLGYASFQQDKTISGYHYTPFVPAIQGLAGNTSALTAVDLALFKQELPGIQAAMAPLPNFGYYLPWARGGLINDHTVTTLTFSGTDIHENGINTNIGDFINDLLSQKDPADAPVMKVFRTEQWSDASFASVLGFLETIFSSIFG</sequence>
<dbReference type="InterPro" id="IPR029058">
    <property type="entry name" value="AB_hydrolase_fold"/>
</dbReference>
<dbReference type="PANTHER" id="PTHR21562">
    <property type="entry name" value="NOTUM-RELATED"/>
    <property type="match status" value="1"/>
</dbReference>
<dbReference type="InterPro" id="IPR004963">
    <property type="entry name" value="PAE/NOTUM"/>
</dbReference>
<protein>
    <submittedName>
        <fullName evidence="2">Prolyl oligopeptidase family protein</fullName>
    </submittedName>
</protein>
<organism evidence="2">
    <name type="scientific">Collimonas fungivorans</name>
    <dbReference type="NCBI Taxonomy" id="158899"/>
    <lineage>
        <taxon>Bacteria</taxon>
        <taxon>Pseudomonadati</taxon>
        <taxon>Pseudomonadota</taxon>
        <taxon>Betaproteobacteria</taxon>
        <taxon>Burkholderiales</taxon>
        <taxon>Oxalobacteraceae</taxon>
        <taxon>Collimonas</taxon>
    </lineage>
</organism>
<evidence type="ECO:0000313" key="2">
    <source>
        <dbReference type="EMBL" id="AMO93100.1"/>
    </source>
</evidence>
<evidence type="ECO:0000256" key="1">
    <source>
        <dbReference type="SAM" id="SignalP"/>
    </source>
</evidence>
<evidence type="ECO:0000313" key="3">
    <source>
        <dbReference type="Proteomes" id="UP000072421"/>
    </source>
</evidence>
<keyword evidence="1" id="KW-0732">Signal</keyword>
<dbReference type="GO" id="GO:0016787">
    <property type="term" value="F:hydrolase activity"/>
    <property type="evidence" value="ECO:0007669"/>
    <property type="project" value="InterPro"/>
</dbReference>
<dbReference type="Proteomes" id="UP000072421">
    <property type="component" value="Chromosome"/>
</dbReference>
<dbReference type="PATRIC" id="fig|158899.10.peg.369"/>
<gene>
    <name evidence="2" type="ORF">CFter6_0369</name>
</gene>
<feature type="chain" id="PRO_5007276610" evidence="1">
    <location>
        <begin position="26"/>
        <end position="451"/>
    </location>
</feature>
<dbReference type="EMBL" id="CP013232">
    <property type="protein sequence ID" value="AMO93100.1"/>
    <property type="molecule type" value="Genomic_DNA"/>
</dbReference>
<dbReference type="SUPFAM" id="SSF53474">
    <property type="entry name" value="alpha/beta-Hydrolases"/>
    <property type="match status" value="1"/>
</dbReference>
<dbReference type="Gene3D" id="3.40.50.1820">
    <property type="entry name" value="alpha/beta hydrolase"/>
    <property type="match status" value="1"/>
</dbReference>
<dbReference type="PANTHER" id="PTHR21562:SF83">
    <property type="entry name" value="PECTIN ACETYLESTERASE 4"/>
    <property type="match status" value="1"/>
</dbReference>
<reference evidence="2 3" key="1">
    <citation type="submission" date="2015-11" db="EMBL/GenBank/DDBJ databases">
        <title>Exploring the genomic traits of fungus-feeding bacterial genus Collimonas.</title>
        <authorList>
            <person name="Song C."/>
            <person name="Schmidt R."/>
            <person name="de Jager V."/>
            <person name="Krzyzanowska D."/>
            <person name="Jongedijk E."/>
            <person name="Cankar K."/>
            <person name="Beekwilder J."/>
            <person name="van Veen A."/>
            <person name="de Boer W."/>
            <person name="van Veen J.A."/>
            <person name="Garbeva P."/>
        </authorList>
    </citation>
    <scope>NUCLEOTIDE SEQUENCE [LARGE SCALE GENOMIC DNA]</scope>
    <source>
        <strain evidence="2 3">Ter6</strain>
    </source>
</reference>
<dbReference type="Pfam" id="PF03283">
    <property type="entry name" value="PAE"/>
    <property type="match status" value="1"/>
</dbReference>
<name>A0A127P5H8_9BURK</name>
<feature type="signal peptide" evidence="1">
    <location>
        <begin position="1"/>
        <end position="25"/>
    </location>
</feature>
<dbReference type="OrthoDB" id="9802991at2"/>
<proteinExistence type="predicted"/>